<dbReference type="AlphaFoldDB" id="A0A3A3H696"/>
<evidence type="ECO:0000313" key="2">
    <source>
        <dbReference type="EMBL" id="RJG25220.1"/>
    </source>
</evidence>
<dbReference type="OrthoDB" id="7870694at2"/>
<gene>
    <name evidence="2" type="ORF">DQX05_07140</name>
</gene>
<sequence length="105" mass="12041">MTDHTTEYGPECGHKMEAVPGDVTWCEECNWNIDSNWCHISSLGLLERINYRMGVQKSHHLLEENLHTERITYPLTWRKALAYLLAGSIYAATFSLPIIAVNCFL</sequence>
<evidence type="ECO:0000256" key="1">
    <source>
        <dbReference type="SAM" id="Phobius"/>
    </source>
</evidence>
<keyword evidence="1" id="KW-0812">Transmembrane</keyword>
<feature type="transmembrane region" description="Helical" evidence="1">
    <location>
        <begin position="80"/>
        <end position="100"/>
    </location>
</feature>
<keyword evidence="1" id="KW-1133">Transmembrane helix</keyword>
<dbReference type="RefSeq" id="WP_119792187.1">
    <property type="nucleotide sequence ID" value="NZ_QYZD01000004.1"/>
</dbReference>
<keyword evidence="1" id="KW-0472">Membrane</keyword>
<reference evidence="2 3" key="1">
    <citation type="submission" date="2018-09" db="EMBL/GenBank/DDBJ databases">
        <title>Paenibacillus SK2017-BO5.</title>
        <authorList>
            <person name="Piskunova J.V."/>
            <person name="Dubiley S.A."/>
            <person name="Severinov K.V."/>
        </authorList>
    </citation>
    <scope>NUCLEOTIDE SEQUENCE [LARGE SCALE GENOMIC DNA]</scope>
    <source>
        <strain evidence="2 3">BO5</strain>
    </source>
</reference>
<proteinExistence type="predicted"/>
<dbReference type="EMBL" id="QYZD01000004">
    <property type="protein sequence ID" value="RJG25220.1"/>
    <property type="molecule type" value="Genomic_DNA"/>
</dbReference>
<evidence type="ECO:0000313" key="3">
    <source>
        <dbReference type="Proteomes" id="UP000266177"/>
    </source>
</evidence>
<organism evidence="2 3">
    <name type="scientific">Paenibacillus thiaminolyticus</name>
    <name type="common">Bacillus thiaminolyticus</name>
    <dbReference type="NCBI Taxonomy" id="49283"/>
    <lineage>
        <taxon>Bacteria</taxon>
        <taxon>Bacillati</taxon>
        <taxon>Bacillota</taxon>
        <taxon>Bacilli</taxon>
        <taxon>Bacillales</taxon>
        <taxon>Paenibacillaceae</taxon>
        <taxon>Paenibacillus</taxon>
    </lineage>
</organism>
<name>A0A3A3H696_PANTH</name>
<accession>A0A3A3H696</accession>
<protein>
    <submittedName>
        <fullName evidence="2">Uncharacterized protein</fullName>
    </submittedName>
</protein>
<dbReference type="Proteomes" id="UP000266177">
    <property type="component" value="Unassembled WGS sequence"/>
</dbReference>
<comment type="caution">
    <text evidence="2">The sequence shown here is derived from an EMBL/GenBank/DDBJ whole genome shotgun (WGS) entry which is preliminary data.</text>
</comment>